<evidence type="ECO:0000313" key="2">
    <source>
        <dbReference type="Proteomes" id="UP000694420"/>
    </source>
</evidence>
<proteinExistence type="predicted"/>
<organism evidence="1 2">
    <name type="scientific">Nothoprocta perdicaria</name>
    <name type="common">Chilean tinamou</name>
    <name type="synonym">Crypturus perdicarius</name>
    <dbReference type="NCBI Taxonomy" id="30464"/>
    <lineage>
        <taxon>Eukaryota</taxon>
        <taxon>Metazoa</taxon>
        <taxon>Chordata</taxon>
        <taxon>Craniata</taxon>
        <taxon>Vertebrata</taxon>
        <taxon>Euteleostomi</taxon>
        <taxon>Archelosauria</taxon>
        <taxon>Archosauria</taxon>
        <taxon>Dinosauria</taxon>
        <taxon>Saurischia</taxon>
        <taxon>Theropoda</taxon>
        <taxon>Coelurosauria</taxon>
        <taxon>Aves</taxon>
        <taxon>Palaeognathae</taxon>
        <taxon>Tinamiformes</taxon>
        <taxon>Tinamidae</taxon>
        <taxon>Nothoprocta</taxon>
    </lineage>
</organism>
<accession>A0A8C6YSH1</accession>
<reference evidence="1" key="1">
    <citation type="submission" date="2025-08" db="UniProtKB">
        <authorList>
            <consortium name="Ensembl"/>
        </authorList>
    </citation>
    <scope>IDENTIFICATION</scope>
</reference>
<protein>
    <submittedName>
        <fullName evidence="1">Uncharacterized protein</fullName>
    </submittedName>
</protein>
<reference evidence="1" key="2">
    <citation type="submission" date="2025-09" db="UniProtKB">
        <authorList>
            <consortium name="Ensembl"/>
        </authorList>
    </citation>
    <scope>IDENTIFICATION</scope>
</reference>
<dbReference type="Proteomes" id="UP000694420">
    <property type="component" value="Unplaced"/>
</dbReference>
<dbReference type="AlphaFoldDB" id="A0A8C6YSH1"/>
<evidence type="ECO:0000313" key="1">
    <source>
        <dbReference type="Ensembl" id="ENSNPEP00000001916.1"/>
    </source>
</evidence>
<name>A0A8C6YSH1_NOTPE</name>
<keyword evidence="2" id="KW-1185">Reference proteome</keyword>
<sequence length="102" mass="11629">EITRPVTPSRFHARRDWVFAGRRTSVGCNKVWVCASGLVSLHISWAERQLSAWSLHLVRACWLGPCCASEQYATHFAYQPAQAYGEEHTWISSHPREARGTF</sequence>
<dbReference type="Ensembl" id="ENSNPET00000001954.1">
    <property type="protein sequence ID" value="ENSNPEP00000001916.1"/>
    <property type="gene ID" value="ENSNPEG00000001486.1"/>
</dbReference>